<name>A0A7K5NX38_CHRMC</name>
<evidence type="ECO:0000256" key="5">
    <source>
        <dbReference type="SAM" id="Phobius"/>
    </source>
</evidence>
<dbReference type="FunFam" id="3.90.190.10:FF:000006">
    <property type="entry name" value="Dual specificity protein phosphatase CDC14B"/>
    <property type="match status" value="1"/>
</dbReference>
<evidence type="ECO:0000256" key="1">
    <source>
        <dbReference type="ARBA" id="ARBA00007315"/>
    </source>
</evidence>
<keyword evidence="7" id="KW-1185">Reference proteome</keyword>
<dbReference type="PANTHER" id="PTHR23339">
    <property type="entry name" value="TYROSINE SPECIFIC PROTEIN PHOSPHATASE AND DUAL SPECIFICITY PROTEIN PHOSPHATASE"/>
    <property type="match status" value="1"/>
</dbReference>
<feature type="transmembrane region" description="Helical" evidence="5">
    <location>
        <begin position="254"/>
        <end position="274"/>
    </location>
</feature>
<reference evidence="6 7" key="1">
    <citation type="submission" date="2019-09" db="EMBL/GenBank/DDBJ databases">
        <title>Bird 10,000 Genomes (B10K) Project - Family phase.</title>
        <authorList>
            <person name="Zhang G."/>
        </authorList>
    </citation>
    <scope>NUCLEOTIDE SEQUENCE [LARGE SCALE GENOMIC DNA]</scope>
    <source>
        <strain evidence="6">B10K-DU-021-33</strain>
        <tissue evidence="6">Mixed tissue sample</tissue>
    </source>
</reference>
<dbReference type="SUPFAM" id="SSF52799">
    <property type="entry name" value="(Phosphotyrosine protein) phosphatases II"/>
    <property type="match status" value="1"/>
</dbReference>
<proteinExistence type="inferred from homology"/>
<accession>A0A7K5NX38</accession>
<keyword evidence="5" id="KW-1133">Transmembrane helix</keyword>
<dbReference type="Gene3D" id="3.90.190.10">
    <property type="entry name" value="Protein tyrosine phosphatase superfamily"/>
    <property type="match status" value="1"/>
</dbReference>
<comment type="similarity">
    <text evidence="1">Belongs to the protein-tyrosine phosphatase family. Non-receptor class CDC14 subfamily.</text>
</comment>
<protein>
    <recommendedName>
        <fullName evidence="2">protein-tyrosine-phosphatase</fullName>
        <ecNumber evidence="2">3.1.3.48</ecNumber>
    </recommendedName>
</protein>
<dbReference type="EC" id="3.1.3.48" evidence="2"/>
<dbReference type="InterPro" id="IPR029021">
    <property type="entry name" value="Prot-tyrosine_phosphatase-like"/>
</dbReference>
<feature type="non-terminal residue" evidence="6">
    <location>
        <position position="1"/>
    </location>
</feature>
<feature type="non-terminal residue" evidence="6">
    <location>
        <position position="291"/>
    </location>
</feature>
<keyword evidence="4" id="KW-0904">Protein phosphatase</keyword>
<organism evidence="6 7">
    <name type="scientific">Chroicocephalus maculipennis</name>
    <name type="common">Brown-hooded gull</name>
    <name type="synonym">Larus maculipennis</name>
    <dbReference type="NCBI Taxonomy" id="287016"/>
    <lineage>
        <taxon>Eukaryota</taxon>
        <taxon>Metazoa</taxon>
        <taxon>Chordata</taxon>
        <taxon>Craniata</taxon>
        <taxon>Vertebrata</taxon>
        <taxon>Euteleostomi</taxon>
        <taxon>Archelosauria</taxon>
        <taxon>Archosauria</taxon>
        <taxon>Dinosauria</taxon>
        <taxon>Saurischia</taxon>
        <taxon>Theropoda</taxon>
        <taxon>Coelurosauria</taxon>
        <taxon>Aves</taxon>
        <taxon>Neognathae</taxon>
        <taxon>Neoaves</taxon>
        <taxon>Charadriiformes</taxon>
        <taxon>Laridae</taxon>
        <taxon>Chroicocephalus</taxon>
    </lineage>
</organism>
<sequence>YRDASFGTCSFHLTLLDCFHAINKVSKRVFLILQKFSENGDFNWIIPNKFIAFSGPHSRSKIENGYPHHAPEAYFPYFRKHKVTTIIRLNKKLYDAKRFTDAGFEHFDLFFADGSTPSDTIVKTFLNICENAEGVIAVHCKGIVMPNAASIKLHFSVVLEELCFPSHTIFNSGPDVCSRHFASLGYLIMLWLKENGGFLTHLRGTCKDCIFAPGSAIHLLHYSDEDETNCVTQGDKLRALKSRRQTKSPTASPLTWLLAMLVSTLCSIVIWWIVCGSLLPSLLFCLDGLRT</sequence>
<keyword evidence="3" id="KW-0378">Hydrolase</keyword>
<evidence type="ECO:0000313" key="6">
    <source>
        <dbReference type="EMBL" id="NWT47788.1"/>
    </source>
</evidence>
<dbReference type="InterPro" id="IPR050561">
    <property type="entry name" value="PTP"/>
</dbReference>
<keyword evidence="5" id="KW-0472">Membrane</keyword>
<keyword evidence="5" id="KW-0812">Transmembrane</keyword>
<evidence type="ECO:0000256" key="3">
    <source>
        <dbReference type="ARBA" id="ARBA00022801"/>
    </source>
</evidence>
<evidence type="ECO:0000256" key="4">
    <source>
        <dbReference type="ARBA" id="ARBA00022912"/>
    </source>
</evidence>
<evidence type="ECO:0000256" key="2">
    <source>
        <dbReference type="ARBA" id="ARBA00013064"/>
    </source>
</evidence>
<dbReference type="EMBL" id="VYZF01003227">
    <property type="protein sequence ID" value="NWT47788.1"/>
    <property type="molecule type" value="Genomic_DNA"/>
</dbReference>
<dbReference type="Proteomes" id="UP000524558">
    <property type="component" value="Unassembled WGS sequence"/>
</dbReference>
<dbReference type="AlphaFoldDB" id="A0A7K5NX38"/>
<comment type="caution">
    <text evidence="6">The sequence shown here is derived from an EMBL/GenBank/DDBJ whole genome shotgun (WGS) entry which is preliminary data.</text>
</comment>
<gene>
    <name evidence="6" type="primary">Cdc14b</name>
    <name evidence="6" type="ORF">CHRMAC_R08608</name>
</gene>
<evidence type="ECO:0000313" key="7">
    <source>
        <dbReference type="Proteomes" id="UP000524558"/>
    </source>
</evidence>
<dbReference type="GO" id="GO:0004725">
    <property type="term" value="F:protein tyrosine phosphatase activity"/>
    <property type="evidence" value="ECO:0007669"/>
    <property type="project" value="UniProtKB-EC"/>
</dbReference>